<keyword evidence="6 9" id="KW-1133">Transmembrane helix</keyword>
<feature type="transmembrane region" description="Helical" evidence="9">
    <location>
        <begin position="134"/>
        <end position="152"/>
    </location>
</feature>
<keyword evidence="11" id="KW-1185">Reference proteome</keyword>
<dbReference type="EMBL" id="WJQU01003125">
    <property type="protein sequence ID" value="KAJ6627581.1"/>
    <property type="molecule type" value="Genomic_DNA"/>
</dbReference>
<evidence type="ECO:0000256" key="7">
    <source>
        <dbReference type="ARBA" id="ARBA00023136"/>
    </source>
</evidence>
<dbReference type="InterPro" id="IPR000425">
    <property type="entry name" value="MIP"/>
</dbReference>
<dbReference type="PANTHER" id="PTHR19139:SF199">
    <property type="entry name" value="MIP17260P"/>
    <property type="match status" value="1"/>
</dbReference>
<reference evidence="10" key="1">
    <citation type="submission" date="2022-07" db="EMBL/GenBank/DDBJ databases">
        <authorList>
            <person name="Trinca V."/>
            <person name="Uliana J.V.C."/>
            <person name="Torres T.T."/>
            <person name="Ward R.J."/>
            <person name="Monesi N."/>
        </authorList>
    </citation>
    <scope>NUCLEOTIDE SEQUENCE</scope>
    <source>
        <strain evidence="10">HSMRA1968</strain>
        <tissue evidence="10">Whole embryos</tissue>
    </source>
</reference>
<keyword evidence="5 8" id="KW-0812">Transmembrane</keyword>
<feature type="transmembrane region" description="Helical" evidence="9">
    <location>
        <begin position="89"/>
        <end position="114"/>
    </location>
</feature>
<evidence type="ECO:0000256" key="5">
    <source>
        <dbReference type="ARBA" id="ARBA00022692"/>
    </source>
</evidence>
<keyword evidence="7 9" id="KW-0472">Membrane</keyword>
<evidence type="ECO:0000256" key="2">
    <source>
        <dbReference type="ARBA" id="ARBA00006175"/>
    </source>
</evidence>
<dbReference type="NCBIfam" id="TIGR00861">
    <property type="entry name" value="MIP"/>
    <property type="match status" value="1"/>
</dbReference>
<feature type="transmembrane region" description="Helical" evidence="9">
    <location>
        <begin position="49"/>
        <end position="68"/>
    </location>
</feature>
<feature type="transmembrane region" description="Helical" evidence="9">
    <location>
        <begin position="20"/>
        <end position="37"/>
    </location>
</feature>
<dbReference type="Pfam" id="PF00230">
    <property type="entry name" value="MIP"/>
    <property type="match status" value="1"/>
</dbReference>
<evidence type="ECO:0000313" key="11">
    <source>
        <dbReference type="Proteomes" id="UP001151699"/>
    </source>
</evidence>
<sequence length="256" mass="27272">MSSFKYKLGINELKAKKHGIWNALIAEFVGIFLLNFFGCASCTHGDKTMISFAFGLAVFMAVMAIGHVSGGHINPAVTVGMLVAGKISLVRAILYIIVQCCGAIAGTAALKSVVPEAFHSGLGHTDLATDVLPAQGLGIEFFLGFVLVFTVFGVCDENKADSRFVAPLAIGLTVTLGHLGFVAFTGASMNPARSFGTAVIRNSWNNHWLYWVGPILGGFGASLLYTQVLSAPETETVADKYRTNANEKEMKNLEGF</sequence>
<dbReference type="PROSITE" id="PS00221">
    <property type="entry name" value="MIP"/>
    <property type="match status" value="1"/>
</dbReference>
<name>A0A9Q0MJJ2_9DIPT</name>
<dbReference type="GO" id="GO:0005886">
    <property type="term" value="C:plasma membrane"/>
    <property type="evidence" value="ECO:0007669"/>
    <property type="project" value="UniProtKB-SubCell"/>
</dbReference>
<dbReference type="InterPro" id="IPR034294">
    <property type="entry name" value="Aquaporin_transptr"/>
</dbReference>
<feature type="transmembrane region" description="Helical" evidence="9">
    <location>
        <begin position="208"/>
        <end position="226"/>
    </location>
</feature>
<feature type="transmembrane region" description="Helical" evidence="9">
    <location>
        <begin position="164"/>
        <end position="188"/>
    </location>
</feature>
<evidence type="ECO:0000256" key="6">
    <source>
        <dbReference type="ARBA" id="ARBA00022989"/>
    </source>
</evidence>
<dbReference type="Proteomes" id="UP001151699">
    <property type="component" value="Unassembled WGS sequence"/>
</dbReference>
<comment type="subcellular location">
    <subcellularLocation>
        <location evidence="1">Cell membrane</location>
        <topology evidence="1">Multi-pass membrane protein</topology>
    </subcellularLocation>
</comment>
<dbReference type="InterPro" id="IPR022357">
    <property type="entry name" value="MIP_CS"/>
</dbReference>
<dbReference type="CDD" id="cd00333">
    <property type="entry name" value="MIP"/>
    <property type="match status" value="1"/>
</dbReference>
<dbReference type="SUPFAM" id="SSF81338">
    <property type="entry name" value="Aquaporin-like"/>
    <property type="match status" value="1"/>
</dbReference>
<dbReference type="OrthoDB" id="3222at2759"/>
<keyword evidence="3 8" id="KW-0813">Transport</keyword>
<comment type="similarity">
    <text evidence="2 8">Belongs to the MIP/aquaporin (TC 1.A.8) family.</text>
</comment>
<evidence type="ECO:0000256" key="1">
    <source>
        <dbReference type="ARBA" id="ARBA00004651"/>
    </source>
</evidence>
<evidence type="ECO:0000256" key="4">
    <source>
        <dbReference type="ARBA" id="ARBA00022475"/>
    </source>
</evidence>
<comment type="caution">
    <text evidence="10">The sequence shown here is derived from an EMBL/GenBank/DDBJ whole genome shotgun (WGS) entry which is preliminary data.</text>
</comment>
<dbReference type="InterPro" id="IPR023271">
    <property type="entry name" value="Aquaporin-like"/>
</dbReference>
<dbReference type="GO" id="GO:0015267">
    <property type="term" value="F:channel activity"/>
    <property type="evidence" value="ECO:0007669"/>
    <property type="project" value="InterPro"/>
</dbReference>
<organism evidence="10 11">
    <name type="scientific">Pseudolycoriella hygida</name>
    <dbReference type="NCBI Taxonomy" id="35572"/>
    <lineage>
        <taxon>Eukaryota</taxon>
        <taxon>Metazoa</taxon>
        <taxon>Ecdysozoa</taxon>
        <taxon>Arthropoda</taxon>
        <taxon>Hexapoda</taxon>
        <taxon>Insecta</taxon>
        <taxon>Pterygota</taxon>
        <taxon>Neoptera</taxon>
        <taxon>Endopterygota</taxon>
        <taxon>Diptera</taxon>
        <taxon>Nematocera</taxon>
        <taxon>Sciaroidea</taxon>
        <taxon>Sciaridae</taxon>
        <taxon>Pseudolycoriella</taxon>
    </lineage>
</organism>
<dbReference type="Gene3D" id="1.20.1080.10">
    <property type="entry name" value="Glycerol uptake facilitator protein"/>
    <property type="match status" value="1"/>
</dbReference>
<dbReference type="FunFam" id="1.20.1080.10:FF:000023">
    <property type="entry name" value="Prip, isoform A"/>
    <property type="match status" value="1"/>
</dbReference>
<proteinExistence type="inferred from homology"/>
<keyword evidence="4" id="KW-1003">Cell membrane</keyword>
<gene>
    <name evidence="10" type="primary">AQP</name>
    <name evidence="10" type="ORF">Bhyg_16756</name>
</gene>
<evidence type="ECO:0000256" key="9">
    <source>
        <dbReference type="SAM" id="Phobius"/>
    </source>
</evidence>
<dbReference type="AlphaFoldDB" id="A0A9Q0MJJ2"/>
<evidence type="ECO:0000313" key="10">
    <source>
        <dbReference type="EMBL" id="KAJ6627581.1"/>
    </source>
</evidence>
<protein>
    <submittedName>
        <fullName evidence="10">Aquaporin</fullName>
    </submittedName>
</protein>
<evidence type="ECO:0000256" key="3">
    <source>
        <dbReference type="ARBA" id="ARBA00022448"/>
    </source>
</evidence>
<dbReference type="PRINTS" id="PR00783">
    <property type="entry name" value="MINTRINSICP"/>
</dbReference>
<evidence type="ECO:0000256" key="8">
    <source>
        <dbReference type="RuleBase" id="RU000477"/>
    </source>
</evidence>
<dbReference type="PANTHER" id="PTHR19139">
    <property type="entry name" value="AQUAPORIN TRANSPORTER"/>
    <property type="match status" value="1"/>
</dbReference>
<accession>A0A9Q0MJJ2</accession>